<keyword evidence="3" id="KW-0597">Phosphoprotein</keyword>
<evidence type="ECO:0000313" key="13">
    <source>
        <dbReference type="EMBL" id="TDY14170.1"/>
    </source>
</evidence>
<evidence type="ECO:0000313" key="14">
    <source>
        <dbReference type="Proteomes" id="UP000294930"/>
    </source>
</evidence>
<dbReference type="PANTHER" id="PTHR24421">
    <property type="entry name" value="NITRATE/NITRITE SENSOR PROTEIN NARX-RELATED"/>
    <property type="match status" value="1"/>
</dbReference>
<feature type="coiled-coil region" evidence="10">
    <location>
        <begin position="549"/>
        <end position="576"/>
    </location>
</feature>
<evidence type="ECO:0000256" key="9">
    <source>
        <dbReference type="PROSITE-ProRule" id="PRU00339"/>
    </source>
</evidence>
<dbReference type="SUPFAM" id="SSF55874">
    <property type="entry name" value="ATPase domain of HSP90 chaperone/DNA topoisomerase II/histidine kinase"/>
    <property type="match status" value="1"/>
</dbReference>
<sequence length="685" mass="79080">MNFNMLYIRNAINQFFKKASVILSGKDRYFLMLFLLPKMRILLVTLLFIFQSSYTYSQNLDSLLTAAKEIKNDSVRIRTYNKIGFSYIFNDSDKALQVITEGKTQAKESGFNFGLAELTNTHGIYMDVTGKSDSAKYYFTKALDLSQEYNFKNIEVMCINNLGMFHWNRSEYDNALRFFFDALRMNDAIGDEKQSHTYLNNIGLIYQEMNLNEKALSYHEKALKIREEHNLENDQITSLNNIGINLKDLGRIDEAIMTYKKGLVIAKRTNNLIEYYRLLDNLANAYNENNNYDLAIKTYLQALDKPEGFESDEASELSTYSNLTALYNEINEPQTALGYAEKGFKLIQKYPQIKANSGDLNLNTAESYYMLRNFKKAREHTHKFRILKDSIFSEKNAQAIADLEVKYDTEKKEKEILIQRAELAEHKLTIQKQNYQLYGVVCLAIVLGLIGYLFFNQQKLKNKQLKKENELKDALIKIETQNKLQEQRLRISRDLHDNIGAQLTFIISSIDNLKYGFDIKDETLNKRLESISNFTSETIYELRDTIWAMNKEEITIEDLILRITNYKDKARFASQEIEFNINVSNKVDIEKSFSSVTGIGIHRVVQEAVHNAIKHAKATKIEISIDKPKNYKLSIIDNGKGFDLNTIEKGNGLTNMKKRVNDLGGEFSIDSKLNEGTIISLTFPN</sequence>
<dbReference type="InterPro" id="IPR011990">
    <property type="entry name" value="TPR-like_helical_dom_sf"/>
</dbReference>
<evidence type="ECO:0000256" key="4">
    <source>
        <dbReference type="ARBA" id="ARBA00022679"/>
    </source>
</evidence>
<dbReference type="CDD" id="cd16917">
    <property type="entry name" value="HATPase_UhpB-NarQ-NarX-like"/>
    <property type="match status" value="1"/>
</dbReference>
<dbReference type="Proteomes" id="UP000294930">
    <property type="component" value="Unassembled WGS sequence"/>
</dbReference>
<feature type="domain" description="Histidine kinase" evidence="12">
    <location>
        <begin position="494"/>
        <end position="685"/>
    </location>
</feature>
<keyword evidence="11" id="KW-0812">Transmembrane</keyword>
<dbReference type="PROSITE" id="PS50109">
    <property type="entry name" value="HIS_KIN"/>
    <property type="match status" value="1"/>
</dbReference>
<dbReference type="Pfam" id="PF07730">
    <property type="entry name" value="HisKA_3"/>
    <property type="match status" value="1"/>
</dbReference>
<evidence type="ECO:0000256" key="6">
    <source>
        <dbReference type="ARBA" id="ARBA00022777"/>
    </source>
</evidence>
<dbReference type="InterPro" id="IPR036890">
    <property type="entry name" value="HATPase_C_sf"/>
</dbReference>
<evidence type="ECO:0000256" key="7">
    <source>
        <dbReference type="ARBA" id="ARBA00022840"/>
    </source>
</evidence>
<keyword evidence="11" id="KW-1133">Transmembrane helix</keyword>
<evidence type="ECO:0000256" key="1">
    <source>
        <dbReference type="ARBA" id="ARBA00000085"/>
    </source>
</evidence>
<feature type="transmembrane region" description="Helical" evidence="11">
    <location>
        <begin position="435"/>
        <end position="455"/>
    </location>
</feature>
<evidence type="ECO:0000256" key="2">
    <source>
        <dbReference type="ARBA" id="ARBA00012438"/>
    </source>
</evidence>
<dbReference type="InterPro" id="IPR011712">
    <property type="entry name" value="Sig_transdc_His_kin_sub3_dim/P"/>
</dbReference>
<dbReference type="SMART" id="SM00387">
    <property type="entry name" value="HATPase_c"/>
    <property type="match status" value="1"/>
</dbReference>
<organism evidence="13 14">
    <name type="scientific">Meridianimaribacter flavus</name>
    <dbReference type="NCBI Taxonomy" id="571115"/>
    <lineage>
        <taxon>Bacteria</taxon>
        <taxon>Pseudomonadati</taxon>
        <taxon>Bacteroidota</taxon>
        <taxon>Flavobacteriia</taxon>
        <taxon>Flavobacteriales</taxon>
        <taxon>Flavobacteriaceae</taxon>
        <taxon>Meridianimaribacter</taxon>
    </lineage>
</organism>
<keyword evidence="9" id="KW-0802">TPR repeat</keyword>
<dbReference type="SMART" id="SM00028">
    <property type="entry name" value="TPR"/>
    <property type="match status" value="5"/>
</dbReference>
<keyword evidence="4" id="KW-0808">Transferase</keyword>
<comment type="catalytic activity">
    <reaction evidence="1">
        <text>ATP + protein L-histidine = ADP + protein N-phospho-L-histidine.</text>
        <dbReference type="EC" id="2.7.13.3"/>
    </reaction>
</comment>
<dbReference type="InterPro" id="IPR019734">
    <property type="entry name" value="TPR_rpt"/>
</dbReference>
<accession>A0ABY2G8N4</accession>
<dbReference type="Pfam" id="PF02518">
    <property type="entry name" value="HATPase_c"/>
    <property type="match status" value="1"/>
</dbReference>
<evidence type="ECO:0000256" key="3">
    <source>
        <dbReference type="ARBA" id="ARBA00022553"/>
    </source>
</evidence>
<proteinExistence type="predicted"/>
<dbReference type="InterPro" id="IPR050482">
    <property type="entry name" value="Sensor_HK_TwoCompSys"/>
</dbReference>
<keyword evidence="7" id="KW-0067">ATP-binding</keyword>
<dbReference type="Pfam" id="PF13424">
    <property type="entry name" value="TPR_12"/>
    <property type="match status" value="2"/>
</dbReference>
<dbReference type="PANTHER" id="PTHR24421:SF10">
    <property type="entry name" value="NITRATE_NITRITE SENSOR PROTEIN NARQ"/>
    <property type="match status" value="1"/>
</dbReference>
<dbReference type="SUPFAM" id="SSF48452">
    <property type="entry name" value="TPR-like"/>
    <property type="match status" value="2"/>
</dbReference>
<evidence type="ECO:0000256" key="8">
    <source>
        <dbReference type="ARBA" id="ARBA00023012"/>
    </source>
</evidence>
<evidence type="ECO:0000256" key="5">
    <source>
        <dbReference type="ARBA" id="ARBA00022741"/>
    </source>
</evidence>
<dbReference type="InterPro" id="IPR003594">
    <property type="entry name" value="HATPase_dom"/>
</dbReference>
<gene>
    <name evidence="13" type="ORF">A8975_0772</name>
</gene>
<dbReference type="Gene3D" id="1.20.5.1930">
    <property type="match status" value="1"/>
</dbReference>
<protein>
    <recommendedName>
        <fullName evidence="2">histidine kinase</fullName>
        <ecNumber evidence="2">2.7.13.3</ecNumber>
    </recommendedName>
</protein>
<keyword evidence="10" id="KW-0175">Coiled coil</keyword>
<feature type="coiled-coil region" evidence="10">
    <location>
        <begin position="400"/>
        <end position="427"/>
    </location>
</feature>
<dbReference type="PROSITE" id="PS50005">
    <property type="entry name" value="TPR"/>
    <property type="match status" value="1"/>
</dbReference>
<keyword evidence="8" id="KW-0902">Two-component regulatory system</keyword>
<reference evidence="13 14" key="1">
    <citation type="submission" date="2019-03" db="EMBL/GenBank/DDBJ databases">
        <title>Genomic Encyclopedia of Type Strains, Phase III (KMG-III): the genomes of soil and plant-associated and newly described type strains.</title>
        <authorList>
            <person name="Whitman W."/>
        </authorList>
    </citation>
    <scope>NUCLEOTIDE SEQUENCE [LARGE SCALE GENOMIC DNA]</scope>
    <source>
        <strain evidence="13 14">CGMCC 1.10957</strain>
    </source>
</reference>
<dbReference type="EC" id="2.7.13.3" evidence="2"/>
<keyword evidence="11" id="KW-0472">Membrane</keyword>
<keyword evidence="14" id="KW-1185">Reference proteome</keyword>
<evidence type="ECO:0000259" key="12">
    <source>
        <dbReference type="PROSITE" id="PS50109"/>
    </source>
</evidence>
<evidence type="ECO:0000256" key="10">
    <source>
        <dbReference type="SAM" id="Coils"/>
    </source>
</evidence>
<dbReference type="Gene3D" id="1.25.40.10">
    <property type="entry name" value="Tetratricopeptide repeat domain"/>
    <property type="match status" value="2"/>
</dbReference>
<comment type="caution">
    <text evidence="13">The sequence shown here is derived from an EMBL/GenBank/DDBJ whole genome shotgun (WGS) entry which is preliminary data.</text>
</comment>
<feature type="repeat" description="TPR" evidence="9">
    <location>
        <begin position="196"/>
        <end position="229"/>
    </location>
</feature>
<dbReference type="Gene3D" id="3.30.565.10">
    <property type="entry name" value="Histidine kinase-like ATPase, C-terminal domain"/>
    <property type="match status" value="1"/>
</dbReference>
<dbReference type="InterPro" id="IPR005467">
    <property type="entry name" value="His_kinase_dom"/>
</dbReference>
<keyword evidence="5" id="KW-0547">Nucleotide-binding</keyword>
<name>A0ABY2G8N4_9FLAO</name>
<dbReference type="EMBL" id="SOQZ01000001">
    <property type="protein sequence ID" value="TDY14170.1"/>
    <property type="molecule type" value="Genomic_DNA"/>
</dbReference>
<keyword evidence="6" id="KW-0418">Kinase</keyword>
<evidence type="ECO:0000256" key="11">
    <source>
        <dbReference type="SAM" id="Phobius"/>
    </source>
</evidence>